<protein>
    <submittedName>
        <fullName evidence="1">Hyaluronidase</fullName>
    </submittedName>
</protein>
<dbReference type="EMBL" id="BK032577">
    <property type="protein sequence ID" value="DAF49018.1"/>
    <property type="molecule type" value="Genomic_DNA"/>
</dbReference>
<organism evidence="1">
    <name type="scientific">Siphoviridae sp. ctnpt50</name>
    <dbReference type="NCBI Taxonomy" id="2827941"/>
    <lineage>
        <taxon>Viruses</taxon>
        <taxon>Duplodnaviria</taxon>
        <taxon>Heunggongvirae</taxon>
        <taxon>Uroviricota</taxon>
        <taxon>Caudoviricetes</taxon>
    </lineage>
</organism>
<proteinExistence type="predicted"/>
<evidence type="ECO:0000313" key="1">
    <source>
        <dbReference type="EMBL" id="DAF49018.1"/>
    </source>
</evidence>
<name>A0A8S5SEA2_9CAUD</name>
<dbReference type="SUPFAM" id="SSF69349">
    <property type="entry name" value="Phage fibre proteins"/>
    <property type="match status" value="1"/>
</dbReference>
<reference evidence="1" key="1">
    <citation type="journal article" date="2021" name="Proc. Natl. Acad. Sci. U.S.A.">
        <title>A Catalog of Tens of Thousands of Viruses from Human Metagenomes Reveals Hidden Associations with Chronic Diseases.</title>
        <authorList>
            <person name="Tisza M.J."/>
            <person name="Buck C.B."/>
        </authorList>
    </citation>
    <scope>NUCLEOTIDE SEQUENCE</scope>
    <source>
        <strain evidence="1">Ctnpt50</strain>
    </source>
</reference>
<accession>A0A8S5SEA2</accession>
<sequence>MAEKTLKTRIQLKYDEYANWAKNDPVLKKGEMAVTVIPTGTSVEQTTPPAIMFKVGDGTKKFSALPWTSALAADIYAWAKKASPDVADFSAVISAARDGLISADSVVKSINSLKGDVTLEKATGETRLVIDKNGQKITLALTFTEAEAASLASGITSTKVETYDAYATNKQDKIDVDHKLSHELVSGLGTAATANADDFDTKGAAANVLGTSSDTAAEDTVYGAKKAAANAQSTADSAKTTAEAALPSATFDEFKTANDTALAGKVDKTTTVNGHALSADVTISKADVGLGNVENKTLDTTVTSGSGNYITSGAVKTAIDDAISGVTQFDIVKYDSFDELPVTGKKGVIYIVPDNHGAQDAYDEYIWNTAVTPPAYEKIGNTDVNLTDYVNTLTGTANSGVITNLTKSGNTLTVTSKSLATTAPTESGNALAFIDSISQAADGKITATKKTVSDVTTTANGLMLAADKSKLDGIADGATKVTDDTVSGWGYIKTYTDTNQTVKVGTTTFGADDAVEFVAGSNVTITPSAADKTITIAATQKSDAAINTLIDTKLTAYTDDHPGVDKVGTVAEVSAAANSGFKITGTSTVNPTIDWDEAVTLVFDCGDSTSV</sequence>